<accession>A0A7W9B3I6</accession>
<dbReference type="PROSITE" id="PS51352">
    <property type="entry name" value="THIOREDOXIN_2"/>
    <property type="match status" value="1"/>
</dbReference>
<dbReference type="Proteomes" id="UP000537161">
    <property type="component" value="Unassembled WGS sequence"/>
</dbReference>
<evidence type="ECO:0000256" key="2">
    <source>
        <dbReference type="SAM" id="SignalP"/>
    </source>
</evidence>
<feature type="chain" id="PRO_5030675638" evidence="2">
    <location>
        <begin position="33"/>
        <end position="238"/>
    </location>
</feature>
<dbReference type="InterPro" id="IPR036249">
    <property type="entry name" value="Thioredoxin-like_sf"/>
</dbReference>
<dbReference type="InterPro" id="IPR013766">
    <property type="entry name" value="Thioredoxin_domain"/>
</dbReference>
<feature type="domain" description="Thioredoxin" evidence="3">
    <location>
        <begin position="24"/>
        <end position="238"/>
    </location>
</feature>
<dbReference type="Pfam" id="PF13462">
    <property type="entry name" value="Thioredoxin_4"/>
    <property type="match status" value="1"/>
</dbReference>
<dbReference type="InterPro" id="IPR012336">
    <property type="entry name" value="Thioredoxin-like_fold"/>
</dbReference>
<evidence type="ECO:0000256" key="1">
    <source>
        <dbReference type="ARBA" id="ARBA00003565"/>
    </source>
</evidence>
<sequence>MAHSSAGRLWRRIATVLLPLFALSLLSAAAPAQPAVHWSAAVGESGIGAYSVGNPQAKVKLVEYFSYTCSHCAEFAKESAVPLKAQYVDKGLVLVEYRNLVRDPVDMTAAMLARCGGAKAFAANHQAIFAAQPTWLGKAAKMSKEQQAPWYQGSLADRTQRIAADVGLDTLMRGRGYSAAQIDACLASSVAEAELMGMTSIGINADRVAGTPTFFVNGKRAAAGHWAELKPILDAALK</sequence>
<dbReference type="SUPFAM" id="SSF52833">
    <property type="entry name" value="Thioredoxin-like"/>
    <property type="match status" value="1"/>
</dbReference>
<gene>
    <name evidence="4" type="ORF">FHR21_000920</name>
</gene>
<keyword evidence="4" id="KW-0413">Isomerase</keyword>
<dbReference type="EMBL" id="JACIJH010000002">
    <property type="protein sequence ID" value="MBB5705587.1"/>
    <property type="molecule type" value="Genomic_DNA"/>
</dbReference>
<evidence type="ECO:0000313" key="5">
    <source>
        <dbReference type="Proteomes" id="UP000537161"/>
    </source>
</evidence>
<organism evidence="4 5">
    <name type="scientific">Sphingopyxis panaciterrulae</name>
    <dbReference type="NCBI Taxonomy" id="462372"/>
    <lineage>
        <taxon>Bacteria</taxon>
        <taxon>Pseudomonadati</taxon>
        <taxon>Pseudomonadota</taxon>
        <taxon>Alphaproteobacteria</taxon>
        <taxon>Sphingomonadales</taxon>
        <taxon>Sphingomonadaceae</taxon>
        <taxon>Sphingopyxis</taxon>
    </lineage>
</organism>
<dbReference type="Gene3D" id="1.10.40.110">
    <property type="match status" value="1"/>
</dbReference>
<comment type="function">
    <text evidence="1">May be required for disulfide bond formation in some proteins.</text>
</comment>
<dbReference type="Gene3D" id="3.40.30.10">
    <property type="entry name" value="Glutaredoxin"/>
    <property type="match status" value="1"/>
</dbReference>
<evidence type="ECO:0000259" key="3">
    <source>
        <dbReference type="PROSITE" id="PS51352"/>
    </source>
</evidence>
<evidence type="ECO:0000313" key="4">
    <source>
        <dbReference type="EMBL" id="MBB5705587.1"/>
    </source>
</evidence>
<feature type="signal peptide" evidence="2">
    <location>
        <begin position="1"/>
        <end position="32"/>
    </location>
</feature>
<dbReference type="AlphaFoldDB" id="A0A7W9B3I6"/>
<comment type="caution">
    <text evidence="4">The sequence shown here is derived from an EMBL/GenBank/DDBJ whole genome shotgun (WGS) entry which is preliminary data.</text>
</comment>
<keyword evidence="2" id="KW-0732">Signal</keyword>
<dbReference type="GO" id="GO:0016853">
    <property type="term" value="F:isomerase activity"/>
    <property type="evidence" value="ECO:0007669"/>
    <property type="project" value="UniProtKB-KW"/>
</dbReference>
<name>A0A7W9B3I6_9SPHN</name>
<keyword evidence="5" id="KW-1185">Reference proteome</keyword>
<dbReference type="RefSeq" id="WP_184095793.1">
    <property type="nucleotide sequence ID" value="NZ_JACIJH010000002.1"/>
</dbReference>
<proteinExistence type="predicted"/>
<reference evidence="4 5" key="1">
    <citation type="submission" date="2020-08" db="EMBL/GenBank/DDBJ databases">
        <title>Genomic Encyclopedia of Type Strains, Phase IV (KMG-IV): sequencing the most valuable type-strain genomes for metagenomic binning, comparative biology and taxonomic classification.</title>
        <authorList>
            <person name="Goeker M."/>
        </authorList>
    </citation>
    <scope>NUCLEOTIDE SEQUENCE [LARGE SCALE GENOMIC DNA]</scope>
    <source>
        <strain evidence="4 5">DSM 27163</strain>
    </source>
</reference>
<protein>
    <submittedName>
        <fullName evidence="4">Protein-disulfide isomerase</fullName>
    </submittedName>
</protein>